<proteinExistence type="predicted"/>
<name>A0AAD5C0D6_AMBAR</name>
<dbReference type="GO" id="GO:0000785">
    <property type="term" value="C:chromatin"/>
    <property type="evidence" value="ECO:0007669"/>
    <property type="project" value="TreeGrafter"/>
</dbReference>
<gene>
    <name evidence="2" type="ORF">M8C21_025596</name>
</gene>
<dbReference type="GO" id="GO:0000122">
    <property type="term" value="P:negative regulation of transcription by RNA polymerase II"/>
    <property type="evidence" value="ECO:0007669"/>
    <property type="project" value="TreeGrafter"/>
</dbReference>
<dbReference type="InterPro" id="IPR039774">
    <property type="entry name" value="Sin3-like"/>
</dbReference>
<dbReference type="SMART" id="SM00761">
    <property type="entry name" value="HDAC_interact"/>
    <property type="match status" value="1"/>
</dbReference>
<protein>
    <recommendedName>
        <fullName evidence="1">Histone deacetylase interacting domain-containing protein</fullName>
    </recommendedName>
</protein>
<dbReference type="InterPro" id="IPR013194">
    <property type="entry name" value="HDAC_interact_dom"/>
</dbReference>
<dbReference type="Pfam" id="PF08295">
    <property type="entry name" value="Sin3_corepress"/>
    <property type="match status" value="1"/>
</dbReference>
<dbReference type="Proteomes" id="UP001206925">
    <property type="component" value="Unassembled WGS sequence"/>
</dbReference>
<feature type="domain" description="Histone deacetylase interacting" evidence="1">
    <location>
        <begin position="1"/>
        <end position="51"/>
    </location>
</feature>
<dbReference type="GO" id="GO:0000118">
    <property type="term" value="C:histone deacetylase complex"/>
    <property type="evidence" value="ECO:0007669"/>
    <property type="project" value="TreeGrafter"/>
</dbReference>
<sequence length="188" mass="22155">MHRNQYEESLFRCEDDRFELDMLLESVSATAKRVEDLLNNINNRSVSTYVPIHIEDHFTVLDLRCIECLYGDHGHDVMDILRRNPSLALPIILTRLKQKQEDWTKCGSDFNKEICTTKEQLNKVIRLWTRFLEPLLYVSCRPHVSDDAKMLRHMHVHQRLMAVLLLLTVLSNQNRWLVMGIKPACQIK</sequence>
<evidence type="ECO:0000313" key="3">
    <source>
        <dbReference type="Proteomes" id="UP001206925"/>
    </source>
</evidence>
<dbReference type="EMBL" id="JAMZMK010010168">
    <property type="protein sequence ID" value="KAI7732752.1"/>
    <property type="molecule type" value="Genomic_DNA"/>
</dbReference>
<reference evidence="2" key="1">
    <citation type="submission" date="2022-06" db="EMBL/GenBank/DDBJ databases">
        <title>Uncovering the hologenomic basis of an extraordinary plant invasion.</title>
        <authorList>
            <person name="Bieker V.C."/>
            <person name="Martin M.D."/>
            <person name="Gilbert T."/>
            <person name="Hodgins K."/>
            <person name="Battlay P."/>
            <person name="Petersen B."/>
            <person name="Wilson J."/>
        </authorList>
    </citation>
    <scope>NUCLEOTIDE SEQUENCE</scope>
    <source>
        <strain evidence="2">AA19_3_7</strain>
        <tissue evidence="2">Leaf</tissue>
    </source>
</reference>
<dbReference type="AlphaFoldDB" id="A0AAD5C0D6"/>
<dbReference type="PANTHER" id="PTHR12346">
    <property type="entry name" value="SIN3B-RELATED"/>
    <property type="match status" value="1"/>
</dbReference>
<evidence type="ECO:0000313" key="2">
    <source>
        <dbReference type="EMBL" id="KAI7732752.1"/>
    </source>
</evidence>
<accession>A0AAD5C0D6</accession>
<keyword evidence="3" id="KW-1185">Reference proteome</keyword>
<comment type="caution">
    <text evidence="2">The sequence shown here is derived from an EMBL/GenBank/DDBJ whole genome shotgun (WGS) entry which is preliminary data.</text>
</comment>
<evidence type="ECO:0000259" key="1">
    <source>
        <dbReference type="SMART" id="SM00761"/>
    </source>
</evidence>
<dbReference type="PANTHER" id="PTHR12346:SF8">
    <property type="entry name" value="PAIRED AMPHIPATHIC HELIX PROTEIN SIN3-LIKE 2"/>
    <property type="match status" value="1"/>
</dbReference>
<dbReference type="GO" id="GO:0003714">
    <property type="term" value="F:transcription corepressor activity"/>
    <property type="evidence" value="ECO:0007669"/>
    <property type="project" value="InterPro"/>
</dbReference>
<organism evidence="2 3">
    <name type="scientific">Ambrosia artemisiifolia</name>
    <name type="common">Common ragweed</name>
    <dbReference type="NCBI Taxonomy" id="4212"/>
    <lineage>
        <taxon>Eukaryota</taxon>
        <taxon>Viridiplantae</taxon>
        <taxon>Streptophyta</taxon>
        <taxon>Embryophyta</taxon>
        <taxon>Tracheophyta</taxon>
        <taxon>Spermatophyta</taxon>
        <taxon>Magnoliopsida</taxon>
        <taxon>eudicotyledons</taxon>
        <taxon>Gunneridae</taxon>
        <taxon>Pentapetalae</taxon>
        <taxon>asterids</taxon>
        <taxon>campanulids</taxon>
        <taxon>Asterales</taxon>
        <taxon>Asteraceae</taxon>
        <taxon>Asteroideae</taxon>
        <taxon>Heliantheae alliance</taxon>
        <taxon>Heliantheae</taxon>
        <taxon>Ambrosia</taxon>
    </lineage>
</organism>